<evidence type="ECO:0000256" key="3">
    <source>
        <dbReference type="ARBA" id="ARBA00023180"/>
    </source>
</evidence>
<name>A0A7D3ZZW4_ACTVE</name>
<dbReference type="PANTHER" id="PTHR46580">
    <property type="entry name" value="SENSOR KINASE-RELATED"/>
    <property type="match status" value="1"/>
</dbReference>
<dbReference type="Proteomes" id="UP000501240">
    <property type="component" value="Chromosome"/>
</dbReference>
<reference evidence="4 5" key="1">
    <citation type="submission" date="2020-05" db="EMBL/GenBank/DDBJ databases">
        <title>Actinomadura verrucosospora NRRL-B18236 (PFL_A860) Genome sequencing and assembly.</title>
        <authorList>
            <person name="Samborskyy M."/>
        </authorList>
    </citation>
    <scope>NUCLEOTIDE SEQUENCE [LARGE SCALE GENOMIC DNA]</scope>
    <source>
        <strain evidence="4 5">NRRL:B18236</strain>
    </source>
</reference>
<dbReference type="InterPro" id="IPR013517">
    <property type="entry name" value="FG-GAP"/>
</dbReference>
<evidence type="ECO:0000313" key="5">
    <source>
        <dbReference type="Proteomes" id="UP000501240"/>
    </source>
</evidence>
<protein>
    <submittedName>
        <fullName evidence="4">Uncharacterized protein</fullName>
    </submittedName>
</protein>
<dbReference type="PROSITE" id="PS51470">
    <property type="entry name" value="FG_GAP"/>
    <property type="match status" value="1"/>
</dbReference>
<keyword evidence="3" id="KW-0325">Glycoprotein</keyword>
<keyword evidence="1" id="KW-0732">Signal</keyword>
<dbReference type="InterPro" id="IPR013519">
    <property type="entry name" value="Int_alpha_beta-p"/>
</dbReference>
<evidence type="ECO:0000313" key="4">
    <source>
        <dbReference type="EMBL" id="QKG24626.1"/>
    </source>
</evidence>
<accession>A0A7D3ZZW4</accession>
<dbReference type="SMART" id="SM00191">
    <property type="entry name" value="Int_alpha"/>
    <property type="match status" value="2"/>
</dbReference>
<keyword evidence="2" id="KW-0677">Repeat</keyword>
<evidence type="ECO:0000256" key="1">
    <source>
        <dbReference type="ARBA" id="ARBA00022729"/>
    </source>
</evidence>
<dbReference type="Pfam" id="PF13517">
    <property type="entry name" value="FG-GAP_3"/>
    <property type="match status" value="1"/>
</dbReference>
<dbReference type="Gene3D" id="2.130.10.130">
    <property type="entry name" value="Integrin alpha, N-terminal"/>
    <property type="match status" value="3"/>
</dbReference>
<evidence type="ECO:0000256" key="2">
    <source>
        <dbReference type="ARBA" id="ARBA00022737"/>
    </source>
</evidence>
<dbReference type="Pfam" id="PF01839">
    <property type="entry name" value="FG-GAP"/>
    <property type="match status" value="1"/>
</dbReference>
<dbReference type="SUPFAM" id="SSF69318">
    <property type="entry name" value="Integrin alpha N-terminal domain"/>
    <property type="match status" value="1"/>
</dbReference>
<proteinExistence type="predicted"/>
<keyword evidence="5" id="KW-1185">Reference proteome</keyword>
<sequence>MGAAADFDRDGYADLALDSVEDGGSSVVIFYGSATGLSGRSIALKGPGDFSFDTLAVGDFDGTAGTDVVVTGRGECWVFRDITTKPVPGTKIPVSGRTGAKISRRSVGPGGVAAARAPVVADVNGDRRSDLVLVVATPAADGEEGEDFWNAELRLGTANGLSTKAVGFGNDQVSDQHAPVAGDVDGDGRTDVIVTGPETGTITAFLGTAEGLAPGKQIRLPFTGEVKRLVVGDTDGDGKADLAAFNAYTATAVLPGGRAGLDPARARRFDKSTPGLPSAPGNDLRGFGDMASLTDVNGDGKADLIVGAPQENAPDRDRVFILPGSDSGVTIKGATTFSGAALR</sequence>
<gene>
    <name evidence="4" type="ORF">ACTIVE_6275</name>
</gene>
<dbReference type="AlphaFoldDB" id="A0A7D3ZZW4"/>
<organism evidence="4 5">
    <name type="scientific">Actinomadura verrucosospora</name>
    <dbReference type="NCBI Taxonomy" id="46165"/>
    <lineage>
        <taxon>Bacteria</taxon>
        <taxon>Bacillati</taxon>
        <taxon>Actinomycetota</taxon>
        <taxon>Actinomycetes</taxon>
        <taxon>Streptosporangiales</taxon>
        <taxon>Thermomonosporaceae</taxon>
        <taxon>Actinomadura</taxon>
    </lineage>
</organism>
<dbReference type="InterPro" id="IPR028994">
    <property type="entry name" value="Integrin_alpha_N"/>
</dbReference>
<dbReference type="EMBL" id="CP053892">
    <property type="protein sequence ID" value="QKG24626.1"/>
    <property type="molecule type" value="Genomic_DNA"/>
</dbReference>